<evidence type="ECO:0000313" key="2">
    <source>
        <dbReference type="EMBL" id="GAA5146532.1"/>
    </source>
</evidence>
<organism evidence="2 3">
    <name type="scientific">Prosthecobacter algae</name>
    <dbReference type="NCBI Taxonomy" id="1144682"/>
    <lineage>
        <taxon>Bacteria</taxon>
        <taxon>Pseudomonadati</taxon>
        <taxon>Verrucomicrobiota</taxon>
        <taxon>Verrucomicrobiia</taxon>
        <taxon>Verrucomicrobiales</taxon>
        <taxon>Verrucomicrobiaceae</taxon>
        <taxon>Prosthecobacter</taxon>
    </lineage>
</organism>
<proteinExistence type="predicted"/>
<evidence type="ECO:0000313" key="3">
    <source>
        <dbReference type="Proteomes" id="UP001499852"/>
    </source>
</evidence>
<name>A0ABP9PNJ0_9BACT</name>
<dbReference type="EMBL" id="BAABIA010000009">
    <property type="protein sequence ID" value="GAA5146532.1"/>
    <property type="molecule type" value="Genomic_DNA"/>
</dbReference>
<accession>A0ABP9PNJ0</accession>
<gene>
    <name evidence="2" type="ORF">GCM10023213_39750</name>
</gene>
<dbReference type="Gene3D" id="3.30.70.60">
    <property type="match status" value="1"/>
</dbReference>
<feature type="transmembrane region" description="Helical" evidence="1">
    <location>
        <begin position="6"/>
        <end position="25"/>
    </location>
</feature>
<protein>
    <submittedName>
        <fullName evidence="2">Uncharacterized protein</fullName>
    </submittedName>
</protein>
<keyword evidence="1" id="KW-0812">Transmembrane</keyword>
<reference evidence="3" key="1">
    <citation type="journal article" date="2019" name="Int. J. Syst. Evol. Microbiol.">
        <title>The Global Catalogue of Microorganisms (GCM) 10K type strain sequencing project: providing services to taxonomists for standard genome sequencing and annotation.</title>
        <authorList>
            <consortium name="The Broad Institute Genomics Platform"/>
            <consortium name="The Broad Institute Genome Sequencing Center for Infectious Disease"/>
            <person name="Wu L."/>
            <person name="Ma J."/>
        </authorList>
    </citation>
    <scope>NUCLEOTIDE SEQUENCE [LARGE SCALE GENOMIC DNA]</scope>
    <source>
        <strain evidence="3">JCM 18053</strain>
    </source>
</reference>
<comment type="caution">
    <text evidence="2">The sequence shown here is derived from an EMBL/GenBank/DDBJ whole genome shotgun (WGS) entry which is preliminary data.</text>
</comment>
<dbReference type="Proteomes" id="UP001499852">
    <property type="component" value="Unassembled WGS sequence"/>
</dbReference>
<keyword evidence="1" id="KW-0472">Membrane</keyword>
<dbReference type="InterPro" id="IPR014717">
    <property type="entry name" value="Transl_elong_EF1B/ribsomal_bS6"/>
</dbReference>
<keyword evidence="3" id="KW-1185">Reference proteome</keyword>
<evidence type="ECO:0000256" key="1">
    <source>
        <dbReference type="SAM" id="Phobius"/>
    </source>
</evidence>
<sequence>MTANEQRLALGLGAVVVIGGAFIGLTKLKNWKQSVDVRSIEVETRRLEAEDLLAQKEFWNERFTWLTEKQPLFTRRGEADNGFLEQLETSAGSHGIKLPKIQPIEPTERAGIVSSTFNLEAHGGWKEINEWLHDLQKPDSYISIPSMTMTVNNDDTAQIIVNLNIQKWFRLPPL</sequence>
<dbReference type="RefSeq" id="WP_345738156.1">
    <property type="nucleotide sequence ID" value="NZ_BAABIA010000009.1"/>
</dbReference>
<keyword evidence="1" id="KW-1133">Transmembrane helix</keyword>